<feature type="signal peptide" evidence="1">
    <location>
        <begin position="1"/>
        <end position="25"/>
    </location>
</feature>
<keyword evidence="2" id="KW-0645">Protease</keyword>
<gene>
    <name evidence="2" type="ORF">GRJ2_001888200</name>
</gene>
<dbReference type="EMBL" id="BAAFJT010000010">
    <property type="protein sequence ID" value="GAB0194229.1"/>
    <property type="molecule type" value="Genomic_DNA"/>
</dbReference>
<keyword evidence="3" id="KW-1185">Reference proteome</keyword>
<name>A0ABC9XAY8_GRUJA</name>
<sequence>MFDSIFSSWLAIACVLWACGTWSRSFDISTKSSWCERLSVLQEAAQGPGMASPDQASWPTCSRAPTYHIDSLLMGVTPEPTSL</sequence>
<organism evidence="2 3">
    <name type="scientific">Grus japonensis</name>
    <name type="common">Japanese crane</name>
    <name type="synonym">Red-crowned crane</name>
    <dbReference type="NCBI Taxonomy" id="30415"/>
    <lineage>
        <taxon>Eukaryota</taxon>
        <taxon>Metazoa</taxon>
        <taxon>Chordata</taxon>
        <taxon>Craniata</taxon>
        <taxon>Vertebrata</taxon>
        <taxon>Euteleostomi</taxon>
        <taxon>Archelosauria</taxon>
        <taxon>Archosauria</taxon>
        <taxon>Dinosauria</taxon>
        <taxon>Saurischia</taxon>
        <taxon>Theropoda</taxon>
        <taxon>Coelurosauria</taxon>
        <taxon>Aves</taxon>
        <taxon>Neognathae</taxon>
        <taxon>Neoaves</taxon>
        <taxon>Gruiformes</taxon>
        <taxon>Gruidae</taxon>
        <taxon>Grus</taxon>
    </lineage>
</organism>
<feature type="chain" id="PRO_5044878169" evidence="1">
    <location>
        <begin position="26"/>
        <end position="83"/>
    </location>
</feature>
<evidence type="ECO:0000256" key="1">
    <source>
        <dbReference type="SAM" id="SignalP"/>
    </source>
</evidence>
<keyword evidence="2" id="KW-0378">Hydrolase</keyword>
<keyword evidence="1" id="KW-0732">Signal</keyword>
<comment type="caution">
    <text evidence="2">The sequence shown here is derived from an EMBL/GenBank/DDBJ whole genome shotgun (WGS) entry which is preliminary data.</text>
</comment>
<reference evidence="2 3" key="1">
    <citation type="submission" date="2024-06" db="EMBL/GenBank/DDBJ databases">
        <title>The draft genome of Grus japonensis, version 3.</title>
        <authorList>
            <person name="Nabeshima K."/>
            <person name="Suzuki S."/>
            <person name="Onuma M."/>
        </authorList>
    </citation>
    <scope>NUCLEOTIDE SEQUENCE [LARGE SCALE GENOMIC DNA]</scope>
    <source>
        <strain evidence="2 3">451A</strain>
    </source>
</reference>
<evidence type="ECO:0000313" key="2">
    <source>
        <dbReference type="EMBL" id="GAB0194229.1"/>
    </source>
</evidence>
<evidence type="ECO:0000313" key="3">
    <source>
        <dbReference type="Proteomes" id="UP001623348"/>
    </source>
</evidence>
<keyword evidence="2" id="KW-0482">Metalloprotease</keyword>
<dbReference type="GO" id="GO:0008237">
    <property type="term" value="F:metallopeptidase activity"/>
    <property type="evidence" value="ECO:0007669"/>
    <property type="project" value="UniProtKB-KW"/>
</dbReference>
<dbReference type="AlphaFoldDB" id="A0ABC9XAY8"/>
<protein>
    <submittedName>
        <fullName evidence="2">A disintegrin and metalloproteinase with thrombospondin motifs 17</fullName>
    </submittedName>
</protein>
<accession>A0ABC9XAY8</accession>
<proteinExistence type="predicted"/>
<dbReference type="Proteomes" id="UP001623348">
    <property type="component" value="Unassembled WGS sequence"/>
</dbReference>